<evidence type="ECO:0000313" key="2">
    <source>
        <dbReference type="EMBL" id="MBF9674043.1"/>
    </source>
</evidence>
<dbReference type="OMA" id="KFSKDCA"/>
<dbReference type="AlphaFoldDB" id="A0AA94RSH0"/>
<comment type="caution">
    <text evidence="2">The sequence shown here is derived from an EMBL/GenBank/DDBJ whole genome shotgun (WGS) entry which is preliminary data.</text>
</comment>
<dbReference type="InterPro" id="IPR006540">
    <property type="entry name" value="Lactococcin_972"/>
</dbReference>
<name>A0AA94RSH0_9STRE</name>
<gene>
    <name evidence="2" type="ORF">IAI20_08115</name>
</gene>
<organism evidence="2 3">
    <name type="scientific">Streptococcus pseudopneumoniae</name>
    <dbReference type="NCBI Taxonomy" id="257758"/>
    <lineage>
        <taxon>Bacteria</taxon>
        <taxon>Bacillati</taxon>
        <taxon>Bacillota</taxon>
        <taxon>Bacilli</taxon>
        <taxon>Lactobacillales</taxon>
        <taxon>Streptococcaceae</taxon>
        <taxon>Streptococcus</taxon>
    </lineage>
</organism>
<dbReference type="NCBIfam" id="TIGR01653">
    <property type="entry name" value="lactococcin_972"/>
    <property type="match status" value="1"/>
</dbReference>
<dbReference type="Gene3D" id="2.60.40.2850">
    <property type="match status" value="1"/>
</dbReference>
<keyword evidence="1" id="KW-0732">Signal</keyword>
<dbReference type="RefSeq" id="WP_001230167.1">
    <property type="nucleotide sequence ID" value="NZ_CFGT01000009.1"/>
</dbReference>
<feature type="signal peptide" evidence="1">
    <location>
        <begin position="1"/>
        <end position="25"/>
    </location>
</feature>
<evidence type="ECO:0000313" key="3">
    <source>
        <dbReference type="Proteomes" id="UP000743672"/>
    </source>
</evidence>
<protein>
    <submittedName>
        <fullName evidence="2">Lactococcin 972 family bacteriocin</fullName>
    </submittedName>
</protein>
<evidence type="ECO:0000256" key="1">
    <source>
        <dbReference type="SAM" id="SignalP"/>
    </source>
</evidence>
<sequence>MRKLVKIGVASLMVCSILASTSVLAVWVDGGQWNYGVGWSGNFGYSDYLHSTRSHTATVKDGNKFSKDRAEAEAWARASIFKFPPTGMEYFYGF</sequence>
<dbReference type="EMBL" id="JACSZI010000038">
    <property type="protein sequence ID" value="MBF9674043.1"/>
    <property type="molecule type" value="Genomic_DNA"/>
</dbReference>
<feature type="chain" id="PRO_5044470467" evidence="1">
    <location>
        <begin position="26"/>
        <end position="94"/>
    </location>
</feature>
<proteinExistence type="predicted"/>
<dbReference type="GeneID" id="45217581"/>
<dbReference type="Proteomes" id="UP000743672">
    <property type="component" value="Unassembled WGS sequence"/>
</dbReference>
<accession>A0AA94RSH0</accession>
<dbReference type="Pfam" id="PF09683">
    <property type="entry name" value="Lactococcin_972"/>
    <property type="match status" value="1"/>
</dbReference>
<reference evidence="2" key="1">
    <citation type="journal article" date="2020" name="J. Clin. Microbiol.">
        <title>Streptococcus pseudopneumoniae: Use of whole genome sequences to validate methods used for identification.</title>
        <authorList>
            <person name="Jensen C.S."/>
            <person name="Iversen K.H."/>
            <person name="Dargis R."/>
            <person name="Shewmaker P."/>
            <person name="Rasmussen S."/>
            <person name="Christensen J.J."/>
            <person name="Nielsen X.C."/>
        </authorList>
    </citation>
    <scope>NUCLEOTIDE SEQUENCE</scope>
    <source>
        <strain evidence="2">256-03</strain>
    </source>
</reference>